<dbReference type="PANTHER" id="PTHR43293">
    <property type="entry name" value="ACETATE COA-TRANSFERASE YDIF"/>
    <property type="match status" value="1"/>
</dbReference>
<keyword evidence="1" id="KW-0808">Transferase</keyword>
<dbReference type="InterPro" id="IPR037171">
    <property type="entry name" value="NagB/RpiA_transferase-like"/>
</dbReference>
<gene>
    <name evidence="1" type="primary">gctA3</name>
    <name evidence="1" type="ordered locus">TOL2_C17550</name>
</gene>
<evidence type="ECO:0000313" key="1">
    <source>
        <dbReference type="EMBL" id="CCK79916.1"/>
    </source>
</evidence>
<dbReference type="PANTHER" id="PTHR43293:SF3">
    <property type="entry name" value="CHOLESTEROL RING-CLEAVING HYDROLASE IPDB SUBUNIT"/>
    <property type="match status" value="1"/>
</dbReference>
<dbReference type="PATRIC" id="fig|651182.5.peg.2090"/>
<accession>K0NFL4</accession>
<dbReference type="EMBL" id="FO203503">
    <property type="protein sequence ID" value="CCK79916.1"/>
    <property type="molecule type" value="Genomic_DNA"/>
</dbReference>
<dbReference type="OrthoDB" id="9813111at2"/>
<evidence type="ECO:0000313" key="2">
    <source>
        <dbReference type="Proteomes" id="UP000007347"/>
    </source>
</evidence>
<protein>
    <submittedName>
        <fullName evidence="1">GctA3: glutaconate CoA-transferase, subunit A</fullName>
    </submittedName>
</protein>
<dbReference type="Pfam" id="PF01144">
    <property type="entry name" value="CoA_trans"/>
    <property type="match status" value="1"/>
</dbReference>
<dbReference type="SUPFAM" id="SSF100950">
    <property type="entry name" value="NagB/RpiA/CoA transferase-like"/>
    <property type="match status" value="1"/>
</dbReference>
<reference evidence="1 2" key="1">
    <citation type="journal article" date="2013" name="Environ. Microbiol.">
        <title>Complete genome, catabolic sub-proteomes and key-metabolites of Desulfobacula toluolica Tol2, a marine, aromatic compound-degrading, sulfate-reducing bacterium.</title>
        <authorList>
            <person name="Wohlbrand L."/>
            <person name="Jacob J.H."/>
            <person name="Kube M."/>
            <person name="Mussmann M."/>
            <person name="Jarling R."/>
            <person name="Beck A."/>
            <person name="Amann R."/>
            <person name="Wilkes H."/>
            <person name="Reinhardt R."/>
            <person name="Rabus R."/>
        </authorList>
    </citation>
    <scope>NUCLEOTIDE SEQUENCE [LARGE SCALE GENOMIC DNA]</scope>
    <source>
        <strain evidence="2">DSM 7467 / Tol2</strain>
    </source>
</reference>
<dbReference type="RefSeq" id="WP_014957257.1">
    <property type="nucleotide sequence ID" value="NC_018645.1"/>
</dbReference>
<dbReference type="GO" id="GO:0008410">
    <property type="term" value="F:CoA-transferase activity"/>
    <property type="evidence" value="ECO:0007669"/>
    <property type="project" value="InterPro"/>
</dbReference>
<name>K0NFL4_DESTT</name>
<dbReference type="AlphaFoldDB" id="K0NFL4"/>
<sequence length="256" mass="28209">MPEYNTMELMVCVASRELEDGVSVGVGTGVPCAATMLAQKTHAPNIMIVFEAGGVAPLMPEMPISVGDSRTFWKGVMATGMPDIMETCARGLVDYTFLGGAQIDMYGNMNSTQIGLDRKKPKIRLPGSGGANDFASLCWRTMVVTVQDSRRFVEKCDFITTPGWLTGGDSREKSGLPKGCGPYRMITNMAVMDFEPESKRMRIISINQGYSEKDVQDNCGFELLKANKILETKPPTETELRILREEVDPNRYVIGR</sequence>
<dbReference type="SMART" id="SM00882">
    <property type="entry name" value="CoA_trans"/>
    <property type="match status" value="1"/>
</dbReference>
<dbReference type="InterPro" id="IPR004165">
    <property type="entry name" value="CoA_trans_fam_I"/>
</dbReference>
<dbReference type="HOGENOM" id="CLU_069088_0_0_7"/>
<organism evidence="1 2">
    <name type="scientific">Desulfobacula toluolica (strain DSM 7467 / Tol2)</name>
    <dbReference type="NCBI Taxonomy" id="651182"/>
    <lineage>
        <taxon>Bacteria</taxon>
        <taxon>Pseudomonadati</taxon>
        <taxon>Thermodesulfobacteriota</taxon>
        <taxon>Desulfobacteria</taxon>
        <taxon>Desulfobacterales</taxon>
        <taxon>Desulfobacteraceae</taxon>
        <taxon>Desulfobacula</taxon>
    </lineage>
</organism>
<dbReference type="Proteomes" id="UP000007347">
    <property type="component" value="Chromosome"/>
</dbReference>
<keyword evidence="2" id="KW-1185">Reference proteome</keyword>
<dbReference type="Gene3D" id="3.40.1080.10">
    <property type="entry name" value="Glutaconate Coenzyme A-transferase"/>
    <property type="match status" value="1"/>
</dbReference>
<dbReference type="KEGG" id="dto:TOL2_C17550"/>
<proteinExistence type="predicted"/>
<dbReference type="STRING" id="651182.TOL2_C17550"/>